<evidence type="ECO:0000259" key="6">
    <source>
        <dbReference type="PROSITE" id="PS50923"/>
    </source>
</evidence>
<feature type="compositionally biased region" description="Pro residues" evidence="3">
    <location>
        <begin position="283"/>
        <end position="300"/>
    </location>
</feature>
<accession>A0AAN9B679</accession>
<feature type="compositionally biased region" description="Low complexity" evidence="3">
    <location>
        <begin position="301"/>
        <end position="355"/>
    </location>
</feature>
<evidence type="ECO:0000256" key="2">
    <source>
        <dbReference type="PROSITE-ProRule" id="PRU00302"/>
    </source>
</evidence>
<feature type="disulfide bond" evidence="2">
    <location>
        <begin position="6"/>
        <end position="33"/>
    </location>
</feature>
<feature type="domain" description="Sushi" evidence="6">
    <location>
        <begin position="1"/>
        <end position="35"/>
    </location>
</feature>
<feature type="transmembrane region" description="Helical" evidence="4">
    <location>
        <begin position="494"/>
        <end position="520"/>
    </location>
</feature>
<dbReference type="InterPro" id="IPR000998">
    <property type="entry name" value="MAM_dom"/>
</dbReference>
<evidence type="ECO:0000313" key="8">
    <source>
        <dbReference type="Proteomes" id="UP001374579"/>
    </source>
</evidence>
<dbReference type="PRINTS" id="PR00020">
    <property type="entry name" value="MAMDOMAIN"/>
</dbReference>
<feature type="domain" description="MAM" evidence="5">
    <location>
        <begin position="94"/>
        <end position="261"/>
    </location>
</feature>
<dbReference type="CDD" id="cd00033">
    <property type="entry name" value="CCP"/>
    <property type="match status" value="2"/>
</dbReference>
<dbReference type="SUPFAM" id="SSF57535">
    <property type="entry name" value="Complement control module/SCR domain"/>
    <property type="match status" value="2"/>
</dbReference>
<dbReference type="PANTHER" id="PTHR23282">
    <property type="entry name" value="APICAL ENDOSOMAL GLYCOPROTEIN PRECURSOR"/>
    <property type="match status" value="1"/>
</dbReference>
<feature type="region of interest" description="Disordered" evidence="3">
    <location>
        <begin position="367"/>
        <end position="489"/>
    </location>
</feature>
<feature type="region of interest" description="Disordered" evidence="3">
    <location>
        <begin position="274"/>
        <end position="355"/>
    </location>
</feature>
<dbReference type="InterPro" id="IPR000436">
    <property type="entry name" value="Sushi_SCR_CCP_dom"/>
</dbReference>
<dbReference type="Pfam" id="PF00629">
    <property type="entry name" value="MAM"/>
    <property type="match status" value="1"/>
</dbReference>
<feature type="compositionally biased region" description="Polar residues" evidence="3">
    <location>
        <begin position="385"/>
        <end position="433"/>
    </location>
</feature>
<gene>
    <name evidence="7" type="ORF">V1264_002552</name>
</gene>
<dbReference type="InterPro" id="IPR035976">
    <property type="entry name" value="Sushi/SCR/CCP_sf"/>
</dbReference>
<keyword evidence="2" id="KW-0768">Sushi</keyword>
<dbReference type="Proteomes" id="UP001374579">
    <property type="component" value="Unassembled WGS sequence"/>
</dbReference>
<feature type="domain" description="Sushi" evidence="6">
    <location>
        <begin position="36"/>
        <end position="90"/>
    </location>
</feature>
<dbReference type="EMBL" id="JBAMIC010000012">
    <property type="protein sequence ID" value="KAK7098200.1"/>
    <property type="molecule type" value="Genomic_DNA"/>
</dbReference>
<sequence length="556" mass="59750">MAYFRCRKKFKRVGHKLAVCLSSGTWSQQTPVCVGQGCPDLGVLPDVTVAELYKGGILQFTCPEGMRREGPQQLMCDGTNWSDAPPKCLYGVSLGCDFEDASLCGWSQATDDDFDWTWTSGATPTSETGPDGDHTTGSGHYVFMESSAPQKSGQVARIISPPYHPTVEPTCVEFYYHMKGPRKEHEVGDLDVFVRPSKDDMAKDANIFHRNSYQDDDWVRAQVTIPAQQEVYRIVFQATRRESWTGDIGLDDIKVYLNCSEMTVGTTPRADDITTASSVTTMQPPPGSTGVTTPPPPPPTTTTTATTTTTTTTTTTPEPTTTTTSTTTTTTMQTTQATSPTSTTTTTMPTSTTSLQTVTTRYTMRDTSTPLTSTSAETHAPYSTRVVSGGTTLTPNGERTTTPDIHGQRTTTPGMNQQRTTTPGHNQDFSTRQSTASSILPSSSTTDVSGSGSSEGDNIKDYTEGEVGGEGEGSETDTRSASSSQGAGPTVSDYLPLIIGVTLGVLVGVAVVGVLAWLWTRNKRKQKALRVEEDQLNIIGSIEPSSYSYPLSGSEH</sequence>
<keyword evidence="4" id="KW-0472">Membrane</keyword>
<evidence type="ECO:0000256" key="3">
    <source>
        <dbReference type="SAM" id="MobiDB-lite"/>
    </source>
</evidence>
<protein>
    <submittedName>
        <fullName evidence="7">Uncharacterized protein</fullName>
    </submittedName>
</protein>
<keyword evidence="4" id="KW-0812">Transmembrane</keyword>
<dbReference type="PROSITE" id="PS50060">
    <property type="entry name" value="MAM_2"/>
    <property type="match status" value="1"/>
</dbReference>
<dbReference type="Gene3D" id="2.60.120.200">
    <property type="match status" value="1"/>
</dbReference>
<name>A0AAN9B679_9CAEN</name>
<dbReference type="GO" id="GO:0016020">
    <property type="term" value="C:membrane"/>
    <property type="evidence" value="ECO:0007669"/>
    <property type="project" value="InterPro"/>
</dbReference>
<dbReference type="SMART" id="SM00137">
    <property type="entry name" value="MAM"/>
    <property type="match status" value="1"/>
</dbReference>
<dbReference type="InterPro" id="IPR013320">
    <property type="entry name" value="ConA-like_dom_sf"/>
</dbReference>
<feature type="compositionally biased region" description="Low complexity" evidence="3">
    <location>
        <begin position="434"/>
        <end position="454"/>
    </location>
</feature>
<dbReference type="SMART" id="SM00032">
    <property type="entry name" value="CCP"/>
    <property type="match status" value="1"/>
</dbReference>
<dbReference type="AlphaFoldDB" id="A0AAN9B679"/>
<keyword evidence="8" id="KW-1185">Reference proteome</keyword>
<dbReference type="SUPFAM" id="SSF49899">
    <property type="entry name" value="Concanavalin A-like lectins/glucanases"/>
    <property type="match status" value="1"/>
</dbReference>
<proteinExistence type="predicted"/>
<organism evidence="7 8">
    <name type="scientific">Littorina saxatilis</name>
    <dbReference type="NCBI Taxonomy" id="31220"/>
    <lineage>
        <taxon>Eukaryota</taxon>
        <taxon>Metazoa</taxon>
        <taxon>Spiralia</taxon>
        <taxon>Lophotrochozoa</taxon>
        <taxon>Mollusca</taxon>
        <taxon>Gastropoda</taxon>
        <taxon>Caenogastropoda</taxon>
        <taxon>Littorinimorpha</taxon>
        <taxon>Littorinoidea</taxon>
        <taxon>Littorinidae</taxon>
        <taxon>Littorina</taxon>
    </lineage>
</organism>
<reference evidence="7 8" key="1">
    <citation type="submission" date="2024-02" db="EMBL/GenBank/DDBJ databases">
        <title>Chromosome-scale genome assembly of the rough periwinkle Littorina saxatilis.</title>
        <authorList>
            <person name="De Jode A."/>
            <person name="Faria R."/>
            <person name="Formenti G."/>
            <person name="Sims Y."/>
            <person name="Smith T.P."/>
            <person name="Tracey A."/>
            <person name="Wood J.M.D."/>
            <person name="Zagrodzka Z.B."/>
            <person name="Johannesson K."/>
            <person name="Butlin R.K."/>
            <person name="Leder E.H."/>
        </authorList>
    </citation>
    <scope>NUCLEOTIDE SEQUENCE [LARGE SCALE GENOMIC DNA]</scope>
    <source>
        <strain evidence="7">Snail1</strain>
        <tissue evidence="7">Muscle</tissue>
    </source>
</reference>
<dbReference type="PROSITE" id="PS50923">
    <property type="entry name" value="SUSHI"/>
    <property type="match status" value="2"/>
</dbReference>
<comment type="caution">
    <text evidence="7">The sequence shown here is derived from an EMBL/GenBank/DDBJ whole genome shotgun (WGS) entry which is preliminary data.</text>
</comment>
<evidence type="ECO:0000313" key="7">
    <source>
        <dbReference type="EMBL" id="KAK7098200.1"/>
    </source>
</evidence>
<feature type="compositionally biased region" description="Polar residues" evidence="3">
    <location>
        <begin position="367"/>
        <end position="377"/>
    </location>
</feature>
<evidence type="ECO:0000256" key="1">
    <source>
        <dbReference type="ARBA" id="ARBA00023157"/>
    </source>
</evidence>
<evidence type="ECO:0000259" key="5">
    <source>
        <dbReference type="PROSITE" id="PS50060"/>
    </source>
</evidence>
<dbReference type="Gene3D" id="2.10.70.10">
    <property type="entry name" value="Complement Module, domain 1"/>
    <property type="match status" value="2"/>
</dbReference>
<comment type="caution">
    <text evidence="2">Lacks conserved residue(s) required for the propagation of feature annotation.</text>
</comment>
<keyword evidence="1 2" id="KW-1015">Disulfide bond</keyword>
<dbReference type="Pfam" id="PF00084">
    <property type="entry name" value="Sushi"/>
    <property type="match status" value="2"/>
</dbReference>
<evidence type="ECO:0000256" key="4">
    <source>
        <dbReference type="SAM" id="Phobius"/>
    </source>
</evidence>
<dbReference type="CDD" id="cd06263">
    <property type="entry name" value="MAM"/>
    <property type="match status" value="1"/>
</dbReference>
<dbReference type="InterPro" id="IPR051560">
    <property type="entry name" value="MAM_domain-containing"/>
</dbReference>
<keyword evidence="4" id="KW-1133">Transmembrane helix</keyword>
<dbReference type="PANTHER" id="PTHR23282:SF146">
    <property type="entry name" value="RT07201P-RELATED"/>
    <property type="match status" value="1"/>
</dbReference>